<feature type="domain" description="Lipid/polyisoprenoid-binding YceI-like" evidence="2">
    <location>
        <begin position="2"/>
        <end position="175"/>
    </location>
</feature>
<reference evidence="3 4" key="1">
    <citation type="journal article" date="2011" name="J. Bacteriol.">
        <title>Draft Genome Sequence of Gordonia neofelifaecis NRRL B-59395, a Cholesterol-Degrading Actinomycete.</title>
        <authorList>
            <person name="Ge F."/>
            <person name="Li W."/>
            <person name="Chen G."/>
            <person name="Liu Y."/>
            <person name="Zhang G."/>
            <person name="Yong B."/>
            <person name="Wang Q."/>
            <person name="Wang N."/>
            <person name="Huang Z."/>
            <person name="Li W."/>
            <person name="Wang J."/>
            <person name="Wu C."/>
            <person name="Xie Q."/>
            <person name="Liu G."/>
        </authorList>
    </citation>
    <scope>NUCLEOTIDE SEQUENCE [LARGE SCALE GENOMIC DNA]</scope>
    <source>
        <strain evidence="3 4">NRRL B-59395</strain>
    </source>
</reference>
<dbReference type="SMART" id="SM00867">
    <property type="entry name" value="YceI"/>
    <property type="match status" value="1"/>
</dbReference>
<keyword evidence="4" id="KW-1185">Reference proteome</keyword>
<dbReference type="Pfam" id="PF04264">
    <property type="entry name" value="YceI"/>
    <property type="match status" value="1"/>
</dbReference>
<gene>
    <name evidence="3" type="ORF">SCNU_02922</name>
</gene>
<evidence type="ECO:0000256" key="1">
    <source>
        <dbReference type="ARBA" id="ARBA00008812"/>
    </source>
</evidence>
<dbReference type="AlphaFoldDB" id="F1YFI1"/>
<dbReference type="RefSeq" id="WP_009677853.1">
    <property type="nucleotide sequence ID" value="NZ_AEUD01000002.1"/>
</dbReference>
<evidence type="ECO:0000313" key="3">
    <source>
        <dbReference type="EMBL" id="EGD56469.1"/>
    </source>
</evidence>
<sequence length="176" mass="18356">MTRVIGIGPDDGELTLRTGVAGRAARTGHALTIGFDDWHGEVTFDDETPVAVSLRVDVESMQVRSGEGGLTPMTAPERLVARTNALKSLKSSKFGEIVFTADTVTAVDGGYRLAGSLTVCGTARPHTVEVTADGTTVSGESTVTQTDFGVKPYSLMMGALKVADDVVVALRATVAQ</sequence>
<dbReference type="Proteomes" id="UP000035065">
    <property type="component" value="Unassembled WGS sequence"/>
</dbReference>
<organism evidence="3 4">
    <name type="scientific">Gordonia neofelifaecis NRRL B-59395</name>
    <dbReference type="NCBI Taxonomy" id="644548"/>
    <lineage>
        <taxon>Bacteria</taxon>
        <taxon>Bacillati</taxon>
        <taxon>Actinomycetota</taxon>
        <taxon>Actinomycetes</taxon>
        <taxon>Mycobacteriales</taxon>
        <taxon>Gordoniaceae</taxon>
        <taxon>Gordonia</taxon>
    </lineage>
</organism>
<evidence type="ECO:0000313" key="4">
    <source>
        <dbReference type="Proteomes" id="UP000035065"/>
    </source>
</evidence>
<dbReference type="InterPro" id="IPR007372">
    <property type="entry name" value="Lipid/polyisoprenoid-bd_YceI"/>
</dbReference>
<name>F1YFI1_9ACTN</name>
<proteinExistence type="inferred from homology"/>
<protein>
    <submittedName>
        <fullName evidence="3">YceI family protein</fullName>
    </submittedName>
</protein>
<comment type="similarity">
    <text evidence="1">Belongs to the UPF0312 family.</text>
</comment>
<evidence type="ECO:0000259" key="2">
    <source>
        <dbReference type="SMART" id="SM00867"/>
    </source>
</evidence>
<comment type="caution">
    <text evidence="3">The sequence shown here is derived from an EMBL/GenBank/DDBJ whole genome shotgun (WGS) entry which is preliminary data.</text>
</comment>
<dbReference type="eggNOG" id="COG2353">
    <property type="taxonomic scope" value="Bacteria"/>
</dbReference>
<dbReference type="InterPro" id="IPR036761">
    <property type="entry name" value="TTHA0802/YceI-like_sf"/>
</dbReference>
<dbReference type="Gene3D" id="2.40.128.110">
    <property type="entry name" value="Lipid/polyisoprenoid-binding, YceI-like"/>
    <property type="match status" value="1"/>
</dbReference>
<dbReference type="EMBL" id="AEUD01000002">
    <property type="protein sequence ID" value="EGD56469.1"/>
    <property type="molecule type" value="Genomic_DNA"/>
</dbReference>
<accession>F1YFI1</accession>
<dbReference type="STRING" id="644548.SCNU_02922"/>
<dbReference type="SUPFAM" id="SSF101874">
    <property type="entry name" value="YceI-like"/>
    <property type="match status" value="1"/>
</dbReference>
<dbReference type="OrthoDB" id="3724977at2"/>